<proteinExistence type="predicted"/>
<gene>
    <name evidence="2" type="ORF">QCA50_002844</name>
</gene>
<sequence>MGGNTSKPARTLSKTAKPTWSGARPMPNVVEEGAAHARPSLPSRTSPRASETKTDFIDQESKDPQLAAYLNQLGQVSVDHHMKTVRPTTVNQVNRAFQTRLQSEEEARSSRTVHNRLLASSLVDLLEQRKQVGSLDELKDLAKRYSIDLEKMENLARFVNSHSIDQNSTQRTISEDGAERVKMTAEWVDPSFISWSSSDKSTA</sequence>
<dbReference type="EMBL" id="JASBNA010000003">
    <property type="protein sequence ID" value="KAK7693277.1"/>
    <property type="molecule type" value="Genomic_DNA"/>
</dbReference>
<accession>A0AAW0GKV3</accession>
<reference evidence="2 3" key="1">
    <citation type="submission" date="2022-09" db="EMBL/GenBank/DDBJ databases">
        <authorList>
            <person name="Palmer J.M."/>
        </authorList>
    </citation>
    <scope>NUCLEOTIDE SEQUENCE [LARGE SCALE GENOMIC DNA]</scope>
    <source>
        <strain evidence="2 3">DSM 7382</strain>
    </source>
</reference>
<feature type="region of interest" description="Disordered" evidence="1">
    <location>
        <begin position="1"/>
        <end position="59"/>
    </location>
</feature>
<evidence type="ECO:0000313" key="3">
    <source>
        <dbReference type="Proteomes" id="UP001385951"/>
    </source>
</evidence>
<organism evidence="2 3">
    <name type="scientific">Cerrena zonata</name>
    <dbReference type="NCBI Taxonomy" id="2478898"/>
    <lineage>
        <taxon>Eukaryota</taxon>
        <taxon>Fungi</taxon>
        <taxon>Dikarya</taxon>
        <taxon>Basidiomycota</taxon>
        <taxon>Agaricomycotina</taxon>
        <taxon>Agaricomycetes</taxon>
        <taxon>Polyporales</taxon>
        <taxon>Cerrenaceae</taxon>
        <taxon>Cerrena</taxon>
    </lineage>
</organism>
<protein>
    <submittedName>
        <fullName evidence="2">Uncharacterized protein</fullName>
    </submittedName>
</protein>
<evidence type="ECO:0000256" key="1">
    <source>
        <dbReference type="SAM" id="MobiDB-lite"/>
    </source>
</evidence>
<dbReference type="Proteomes" id="UP001385951">
    <property type="component" value="Unassembled WGS sequence"/>
</dbReference>
<feature type="compositionally biased region" description="Polar residues" evidence="1">
    <location>
        <begin position="1"/>
        <end position="18"/>
    </location>
</feature>
<name>A0AAW0GKV3_9APHY</name>
<evidence type="ECO:0000313" key="2">
    <source>
        <dbReference type="EMBL" id="KAK7693277.1"/>
    </source>
</evidence>
<keyword evidence="3" id="KW-1185">Reference proteome</keyword>
<feature type="compositionally biased region" description="Basic and acidic residues" evidence="1">
    <location>
        <begin position="50"/>
        <end position="59"/>
    </location>
</feature>
<comment type="caution">
    <text evidence="2">The sequence shown here is derived from an EMBL/GenBank/DDBJ whole genome shotgun (WGS) entry which is preliminary data.</text>
</comment>
<dbReference type="AlphaFoldDB" id="A0AAW0GKV3"/>